<feature type="region of interest" description="Disordered" evidence="1">
    <location>
        <begin position="95"/>
        <end position="169"/>
    </location>
</feature>
<feature type="domain" description="PepSY" evidence="2">
    <location>
        <begin position="33"/>
        <end position="89"/>
    </location>
</feature>
<dbReference type="AlphaFoldDB" id="A0A1I0XTB5"/>
<sequence>MKKRIGFVLVVILGISALGLGMFQSSASEASPKLAEQEIRDLITAQYPGKITELELDEKGNQAVYEAEIQDNGTDYEIKLDGNTGEVLELDKTFAAKDNNGQNSSKSNAGNSGNDDDSTNNTKQNSDKKTRDDTDDVDDGNNNNGNQDNTARVEINHKGNSDGNQEDSDTAVISTAEAEEIAQNEFSGTIVELDLDEDDGRLYYEFEMKSNNKEADIEIDAYTGEILVMEIDHEEDDNDDD</sequence>
<evidence type="ECO:0000259" key="2">
    <source>
        <dbReference type="Pfam" id="PF03413"/>
    </source>
</evidence>
<gene>
    <name evidence="3" type="ORF">SAMN04488072_1066</name>
</gene>
<evidence type="ECO:0000256" key="1">
    <source>
        <dbReference type="SAM" id="MobiDB-lite"/>
    </source>
</evidence>
<dbReference type="STRING" id="237679.SAMN04488072_1066"/>
<accession>A0A1I0XTB5</accession>
<dbReference type="Proteomes" id="UP000198642">
    <property type="component" value="Unassembled WGS sequence"/>
</dbReference>
<keyword evidence="4" id="KW-1185">Reference proteome</keyword>
<protein>
    <submittedName>
        <fullName evidence="3">Peptidase propeptide and YPEB domain-containing protein</fullName>
    </submittedName>
</protein>
<dbReference type="RefSeq" id="WP_090236388.1">
    <property type="nucleotide sequence ID" value="NZ_FOJW01000006.1"/>
</dbReference>
<feature type="compositionally biased region" description="Low complexity" evidence="1">
    <location>
        <begin position="140"/>
        <end position="150"/>
    </location>
</feature>
<dbReference type="Gene3D" id="3.10.450.40">
    <property type="match status" value="2"/>
</dbReference>
<feature type="compositionally biased region" description="Low complexity" evidence="1">
    <location>
        <begin position="99"/>
        <end position="113"/>
    </location>
</feature>
<name>A0A1I0XTB5_9BACI</name>
<evidence type="ECO:0000313" key="4">
    <source>
        <dbReference type="Proteomes" id="UP000198642"/>
    </source>
</evidence>
<dbReference type="InterPro" id="IPR025711">
    <property type="entry name" value="PepSY"/>
</dbReference>
<dbReference type="EMBL" id="FOJW01000006">
    <property type="protein sequence ID" value="SFB04389.1"/>
    <property type="molecule type" value="Genomic_DNA"/>
</dbReference>
<organism evidence="3 4">
    <name type="scientific">Lentibacillus halodurans</name>
    <dbReference type="NCBI Taxonomy" id="237679"/>
    <lineage>
        <taxon>Bacteria</taxon>
        <taxon>Bacillati</taxon>
        <taxon>Bacillota</taxon>
        <taxon>Bacilli</taxon>
        <taxon>Bacillales</taxon>
        <taxon>Bacillaceae</taxon>
        <taxon>Lentibacillus</taxon>
    </lineage>
</organism>
<reference evidence="3 4" key="1">
    <citation type="submission" date="2016-10" db="EMBL/GenBank/DDBJ databases">
        <authorList>
            <person name="de Groot N.N."/>
        </authorList>
    </citation>
    <scope>NUCLEOTIDE SEQUENCE [LARGE SCALE GENOMIC DNA]</scope>
    <source>
        <strain evidence="3 4">CGMCC 1.3702</strain>
    </source>
</reference>
<dbReference type="Pfam" id="PF03413">
    <property type="entry name" value="PepSY"/>
    <property type="match status" value="2"/>
</dbReference>
<proteinExistence type="predicted"/>
<feature type="domain" description="PepSY" evidence="2">
    <location>
        <begin position="173"/>
        <end position="227"/>
    </location>
</feature>
<dbReference type="OrthoDB" id="5361545at2"/>
<evidence type="ECO:0000313" key="3">
    <source>
        <dbReference type="EMBL" id="SFB04389.1"/>
    </source>
</evidence>